<organism evidence="2 3">
    <name type="scientific">Dyella soli</name>
    <dbReference type="NCBI Taxonomy" id="522319"/>
    <lineage>
        <taxon>Bacteria</taxon>
        <taxon>Pseudomonadati</taxon>
        <taxon>Pseudomonadota</taxon>
        <taxon>Gammaproteobacteria</taxon>
        <taxon>Lysobacterales</taxon>
        <taxon>Rhodanobacteraceae</taxon>
        <taxon>Dyella</taxon>
    </lineage>
</organism>
<name>A0A4R0YMC5_9GAMM</name>
<protein>
    <recommendedName>
        <fullName evidence="4">Cell envelope integrity protein TolA</fullName>
    </recommendedName>
</protein>
<feature type="compositionally biased region" description="Low complexity" evidence="1">
    <location>
        <begin position="89"/>
        <end position="110"/>
    </location>
</feature>
<gene>
    <name evidence="2" type="ORF">EZM97_32355</name>
</gene>
<evidence type="ECO:0000313" key="3">
    <source>
        <dbReference type="Proteomes" id="UP000291822"/>
    </source>
</evidence>
<accession>A0A4R0YMC5</accession>
<evidence type="ECO:0000256" key="1">
    <source>
        <dbReference type="SAM" id="MobiDB-lite"/>
    </source>
</evidence>
<sequence length="209" mass="22623">MTMCSVVPDNSWFRSVRFRPEAEVRYGGNMFRRWYGWIWLVAFCPQVSSAPGQASSSAAATQPCDKACMQQKLDALSKAIDEADSARRSSGANPSQAGQGASAGGPVAPGRVVTKQDDDAIARYLKAIQAVVTSHWVRPPGLAKAPCLVHITQLRGGDVINAEVDASCPYDALGRKAAEEAVMQSSPLPYNTFESVFQRRIDFTFHADP</sequence>
<reference evidence="2 3" key="1">
    <citation type="submission" date="2019-02" db="EMBL/GenBank/DDBJ databases">
        <title>Dyella amyloliquefaciens sp. nov., isolated from forest soil.</title>
        <authorList>
            <person name="Gao Z.-H."/>
            <person name="Qiu L.-H."/>
        </authorList>
    </citation>
    <scope>NUCLEOTIDE SEQUENCE [LARGE SCALE GENOMIC DNA]</scope>
    <source>
        <strain evidence="2 3">KACC 12747</strain>
    </source>
</reference>
<proteinExistence type="predicted"/>
<dbReference type="EMBL" id="SJTG01000005">
    <property type="protein sequence ID" value="TCI07290.1"/>
    <property type="molecule type" value="Genomic_DNA"/>
</dbReference>
<dbReference type="SUPFAM" id="SSF74653">
    <property type="entry name" value="TolA/TonB C-terminal domain"/>
    <property type="match status" value="1"/>
</dbReference>
<dbReference type="Proteomes" id="UP000291822">
    <property type="component" value="Unassembled WGS sequence"/>
</dbReference>
<evidence type="ECO:0008006" key="4">
    <source>
        <dbReference type="Google" id="ProtNLM"/>
    </source>
</evidence>
<dbReference type="Gene3D" id="3.30.1150.10">
    <property type="match status" value="1"/>
</dbReference>
<keyword evidence="3" id="KW-1185">Reference proteome</keyword>
<feature type="region of interest" description="Disordered" evidence="1">
    <location>
        <begin position="83"/>
        <end position="112"/>
    </location>
</feature>
<evidence type="ECO:0000313" key="2">
    <source>
        <dbReference type="EMBL" id="TCI07290.1"/>
    </source>
</evidence>
<comment type="caution">
    <text evidence="2">The sequence shown here is derived from an EMBL/GenBank/DDBJ whole genome shotgun (WGS) entry which is preliminary data.</text>
</comment>
<dbReference type="AlphaFoldDB" id="A0A4R0YMC5"/>